<keyword evidence="5 6" id="KW-0472">Membrane</keyword>
<reference evidence="8" key="1">
    <citation type="journal article" date="2010" name="Genome Biol.">
        <title>Genome sequence of the necrotrophic plant pathogen Pythium ultimum reveals original pathogenicity mechanisms and effector repertoire.</title>
        <authorList>
            <person name="Levesque C.A."/>
            <person name="Brouwer H."/>
            <person name="Cano L."/>
            <person name="Hamilton J.P."/>
            <person name="Holt C."/>
            <person name="Huitema E."/>
            <person name="Raffaele S."/>
            <person name="Robideau G.P."/>
            <person name="Thines M."/>
            <person name="Win J."/>
            <person name="Zerillo M.M."/>
            <person name="Beakes G.W."/>
            <person name="Boore J.L."/>
            <person name="Busam D."/>
            <person name="Dumas B."/>
            <person name="Ferriera S."/>
            <person name="Fuerstenberg S.I."/>
            <person name="Gachon C.M."/>
            <person name="Gaulin E."/>
            <person name="Govers F."/>
            <person name="Grenville-Briggs L."/>
            <person name="Horner N."/>
            <person name="Hostetler J."/>
            <person name="Jiang R.H."/>
            <person name="Johnson J."/>
            <person name="Krajaejun T."/>
            <person name="Lin H."/>
            <person name="Meijer H.J."/>
            <person name="Moore B."/>
            <person name="Morris P."/>
            <person name="Phuntmart V."/>
            <person name="Puiu D."/>
            <person name="Shetty J."/>
            <person name="Stajich J.E."/>
            <person name="Tripathy S."/>
            <person name="Wawra S."/>
            <person name="van West P."/>
            <person name="Whitty B.R."/>
            <person name="Coutinho P.M."/>
            <person name="Henrissat B."/>
            <person name="Martin F."/>
            <person name="Thomas P.D."/>
            <person name="Tyler B.M."/>
            <person name="De Vries R.P."/>
            <person name="Kamoun S."/>
            <person name="Yandell M."/>
            <person name="Tisserat N."/>
            <person name="Buell C.R."/>
        </authorList>
    </citation>
    <scope>NUCLEOTIDE SEQUENCE</scope>
    <source>
        <strain evidence="8">DAOM:BR144</strain>
    </source>
</reference>
<feature type="transmembrane region" description="Helical" evidence="6">
    <location>
        <begin position="226"/>
        <end position="245"/>
    </location>
</feature>
<feature type="transmembrane region" description="Helical" evidence="6">
    <location>
        <begin position="337"/>
        <end position="354"/>
    </location>
</feature>
<reference evidence="7" key="3">
    <citation type="submission" date="2015-02" db="UniProtKB">
        <authorList>
            <consortium name="EnsemblProtists"/>
        </authorList>
    </citation>
    <scope>IDENTIFICATION</scope>
    <source>
        <strain evidence="7">DAOM BR144</strain>
    </source>
</reference>
<dbReference type="PANTHER" id="PTHR19432">
    <property type="entry name" value="SUGAR TRANSPORTER"/>
    <property type="match status" value="1"/>
</dbReference>
<dbReference type="InParanoid" id="K3WTV3"/>
<feature type="transmembrane region" description="Helical" evidence="6">
    <location>
        <begin position="81"/>
        <end position="102"/>
    </location>
</feature>
<dbReference type="EnsemblProtists" id="PYU1_T008399">
    <property type="protein sequence ID" value="PYU1_T008399"/>
    <property type="gene ID" value="PYU1_G008383"/>
</dbReference>
<feature type="transmembrane region" description="Helical" evidence="6">
    <location>
        <begin position="200"/>
        <end position="220"/>
    </location>
</feature>
<evidence type="ECO:0000256" key="2">
    <source>
        <dbReference type="ARBA" id="ARBA00022448"/>
    </source>
</evidence>
<comment type="subcellular location">
    <subcellularLocation>
        <location evidence="1">Membrane</location>
        <topology evidence="1">Multi-pass membrane protein</topology>
    </subcellularLocation>
</comment>
<reference evidence="8" key="2">
    <citation type="submission" date="2010-04" db="EMBL/GenBank/DDBJ databases">
        <authorList>
            <person name="Buell R."/>
            <person name="Hamilton J."/>
            <person name="Hostetler J."/>
        </authorList>
    </citation>
    <scope>NUCLEOTIDE SEQUENCE [LARGE SCALE GENOMIC DNA]</scope>
    <source>
        <strain evidence="8">DAOM:BR144</strain>
    </source>
</reference>
<evidence type="ECO:0000256" key="3">
    <source>
        <dbReference type="ARBA" id="ARBA00022692"/>
    </source>
</evidence>
<dbReference type="HOGENOM" id="CLU_024668_0_0_1"/>
<dbReference type="EMBL" id="GL376613">
    <property type="status" value="NOT_ANNOTATED_CDS"/>
    <property type="molecule type" value="Genomic_DNA"/>
</dbReference>
<organism evidence="7 8">
    <name type="scientific">Globisporangium ultimum (strain ATCC 200006 / CBS 805.95 / DAOM BR144)</name>
    <name type="common">Pythium ultimum</name>
    <dbReference type="NCBI Taxonomy" id="431595"/>
    <lineage>
        <taxon>Eukaryota</taxon>
        <taxon>Sar</taxon>
        <taxon>Stramenopiles</taxon>
        <taxon>Oomycota</taxon>
        <taxon>Peronosporomycetes</taxon>
        <taxon>Pythiales</taxon>
        <taxon>Pythiaceae</taxon>
        <taxon>Globisporangium</taxon>
    </lineage>
</organism>
<dbReference type="VEuPathDB" id="FungiDB:PYU1_G008383"/>
<dbReference type="AlphaFoldDB" id="K3WTV3"/>
<feature type="transmembrane region" description="Helical" evidence="6">
    <location>
        <begin position="114"/>
        <end position="133"/>
    </location>
</feature>
<dbReference type="Proteomes" id="UP000019132">
    <property type="component" value="Unassembled WGS sequence"/>
</dbReference>
<proteinExistence type="predicted"/>
<dbReference type="PANTHER" id="PTHR19432:SF26">
    <property type="entry name" value="MAJOR FACILITATOR SUPERFAMILY (MFS) PROFILE DOMAIN-CONTAINING PROTEIN"/>
    <property type="match status" value="1"/>
</dbReference>
<evidence type="ECO:0008006" key="9">
    <source>
        <dbReference type="Google" id="ProtNLM"/>
    </source>
</evidence>
<dbReference type="InterPro" id="IPR036259">
    <property type="entry name" value="MFS_trans_sf"/>
</dbReference>
<feature type="transmembrane region" description="Helical" evidence="6">
    <location>
        <begin position="385"/>
        <end position="409"/>
    </location>
</feature>
<feature type="transmembrane region" description="Helical" evidence="6">
    <location>
        <begin position="361"/>
        <end position="379"/>
    </location>
</feature>
<protein>
    <recommendedName>
        <fullName evidence="9">Major facilitator superfamily (MFS) profile domain-containing protein</fullName>
    </recommendedName>
</protein>
<keyword evidence="2" id="KW-0813">Transport</keyword>
<sequence length="471" mass="50821">MAIAPTDIEAGTSGYDAVATPKLQTNCTTQATCQLDDDALPRRPDASIPKLMLLSLPSMAIPIAWSTQTVTSIAVTLPNYALAQILMPIATILTALTTGMFSDTSRATWGRRRPFLVAASTLCIACLTLMGFTKDIGEALGNSNNSDFFNGSRNNWTEFFCIFFWIWLAITLAIMQITTSLLVADFAGERQVLGASISHGWNILGSLYVSRYISIVGYPLSSTHGYVAMASIAVLTAVVVTCVAANESPKMDVENIRTLSSKLKSIVSGIVAFPGPLCVYGLVAFVLDYGNLVYNWSLFSFFQMELFGAGDCIGVGCDLSQDDFMKASNALNDCSHWVFQVVAYLLTWAFPFAIERFGAKRVVAAAIAPQALLVIVAFVTKPVIVTQIVVVLITLSHTLVFVLVVPLIVHLMGSSESDIGVYLGVMYTTNSLASLLHYIVKKSAGYESSSLEYKLPIFIGGLTAVVKMHAK</sequence>
<keyword evidence="4 6" id="KW-1133">Transmembrane helix</keyword>
<evidence type="ECO:0000256" key="6">
    <source>
        <dbReference type="SAM" id="Phobius"/>
    </source>
</evidence>
<feature type="transmembrane region" description="Helical" evidence="6">
    <location>
        <begin position="51"/>
        <end position="75"/>
    </location>
</feature>
<dbReference type="GO" id="GO:0008506">
    <property type="term" value="F:sucrose:proton symporter activity"/>
    <property type="evidence" value="ECO:0007669"/>
    <property type="project" value="TreeGrafter"/>
</dbReference>
<evidence type="ECO:0000313" key="7">
    <source>
        <dbReference type="EnsemblProtists" id="PYU1_T008399"/>
    </source>
</evidence>
<dbReference type="GO" id="GO:0016020">
    <property type="term" value="C:membrane"/>
    <property type="evidence" value="ECO:0007669"/>
    <property type="project" value="UniProtKB-SubCell"/>
</dbReference>
<keyword evidence="3 6" id="KW-0812">Transmembrane</keyword>
<dbReference type="SUPFAM" id="SSF103473">
    <property type="entry name" value="MFS general substrate transporter"/>
    <property type="match status" value="1"/>
</dbReference>
<feature type="transmembrane region" description="Helical" evidence="6">
    <location>
        <begin position="162"/>
        <end position="188"/>
    </location>
</feature>
<accession>K3WTV3</accession>
<keyword evidence="8" id="KW-1185">Reference proteome</keyword>
<dbReference type="eggNOG" id="KOG0637">
    <property type="taxonomic scope" value="Eukaryota"/>
</dbReference>
<name>K3WTV3_GLOUD</name>
<evidence type="ECO:0000313" key="8">
    <source>
        <dbReference type="Proteomes" id="UP000019132"/>
    </source>
</evidence>
<feature type="transmembrane region" description="Helical" evidence="6">
    <location>
        <begin position="421"/>
        <end position="439"/>
    </location>
</feature>
<feature type="transmembrane region" description="Helical" evidence="6">
    <location>
        <begin position="266"/>
        <end position="287"/>
    </location>
</feature>
<evidence type="ECO:0000256" key="4">
    <source>
        <dbReference type="ARBA" id="ARBA00022989"/>
    </source>
</evidence>
<evidence type="ECO:0000256" key="1">
    <source>
        <dbReference type="ARBA" id="ARBA00004141"/>
    </source>
</evidence>
<evidence type="ECO:0000256" key="5">
    <source>
        <dbReference type="ARBA" id="ARBA00023136"/>
    </source>
</evidence>